<protein>
    <submittedName>
        <fullName evidence="1">TIGR01459 family HAD-type hydrolase</fullName>
    </submittedName>
</protein>
<organism evidence="1 2">
    <name type="scientific">Xanthobacter dioxanivorans</name>
    <dbReference type="NCBI Taxonomy" id="2528964"/>
    <lineage>
        <taxon>Bacteria</taxon>
        <taxon>Pseudomonadati</taxon>
        <taxon>Pseudomonadota</taxon>
        <taxon>Alphaproteobacteria</taxon>
        <taxon>Hyphomicrobiales</taxon>
        <taxon>Xanthobacteraceae</taxon>
        <taxon>Xanthobacter</taxon>
    </lineage>
</organism>
<dbReference type="RefSeq" id="WP_203195117.1">
    <property type="nucleotide sequence ID" value="NZ_CP063362.1"/>
</dbReference>
<dbReference type="InterPro" id="IPR006357">
    <property type="entry name" value="HAD-SF_hydro_IIA"/>
</dbReference>
<dbReference type="InterPro" id="IPR036412">
    <property type="entry name" value="HAD-like_sf"/>
</dbReference>
<accession>A0A974PR92</accession>
<dbReference type="NCBIfam" id="TIGR01459">
    <property type="entry name" value="HAD-SF-IIA-hyp4"/>
    <property type="match status" value="1"/>
</dbReference>
<dbReference type="SUPFAM" id="SSF56784">
    <property type="entry name" value="HAD-like"/>
    <property type="match status" value="1"/>
</dbReference>
<reference evidence="1 2" key="1">
    <citation type="submission" date="2020-10" db="EMBL/GenBank/DDBJ databases">
        <title>Degradation of 1,4-Dioxane by Xanthobacter sp. YN2, via a Novel Group-2 Soluble Di-Iron Monooxygenase.</title>
        <authorList>
            <person name="Ma F."/>
            <person name="Wang Y."/>
            <person name="Yang J."/>
            <person name="Guo H."/>
            <person name="Su D."/>
            <person name="Yu L."/>
        </authorList>
    </citation>
    <scope>NUCLEOTIDE SEQUENCE [LARGE SCALE GENOMIC DNA]</scope>
    <source>
        <strain evidence="1 2">YN2</strain>
    </source>
</reference>
<gene>
    <name evidence="1" type="ORF">EZH22_07780</name>
</gene>
<dbReference type="KEGG" id="xdi:EZH22_07780"/>
<dbReference type="EMBL" id="CP063362">
    <property type="protein sequence ID" value="QRG08205.1"/>
    <property type="molecule type" value="Genomic_DNA"/>
</dbReference>
<dbReference type="PANTHER" id="PTHR19288:SF90">
    <property type="entry name" value="OS08G0542600 PROTEIN"/>
    <property type="match status" value="1"/>
</dbReference>
<dbReference type="NCBIfam" id="TIGR01460">
    <property type="entry name" value="HAD-SF-IIA"/>
    <property type="match status" value="1"/>
</dbReference>
<dbReference type="Pfam" id="PF13344">
    <property type="entry name" value="Hydrolase_6"/>
    <property type="match status" value="1"/>
</dbReference>
<evidence type="ECO:0000313" key="1">
    <source>
        <dbReference type="EMBL" id="QRG08205.1"/>
    </source>
</evidence>
<dbReference type="InterPro" id="IPR006356">
    <property type="entry name" value="HAD-SF_hydro_IIA_hyp3"/>
</dbReference>
<dbReference type="Proteomes" id="UP000596427">
    <property type="component" value="Chromosome"/>
</dbReference>
<keyword evidence="1" id="KW-0378">Hydrolase</keyword>
<dbReference type="Pfam" id="PF13242">
    <property type="entry name" value="Hydrolase_like"/>
    <property type="match status" value="1"/>
</dbReference>
<keyword evidence="2" id="KW-1185">Reference proteome</keyword>
<dbReference type="GO" id="GO:0016791">
    <property type="term" value="F:phosphatase activity"/>
    <property type="evidence" value="ECO:0007669"/>
    <property type="project" value="TreeGrafter"/>
</dbReference>
<dbReference type="PANTHER" id="PTHR19288">
    <property type="entry name" value="4-NITROPHENYLPHOSPHATASE-RELATED"/>
    <property type="match status" value="1"/>
</dbReference>
<dbReference type="AlphaFoldDB" id="A0A974PR92"/>
<dbReference type="InterPro" id="IPR023214">
    <property type="entry name" value="HAD_sf"/>
</dbReference>
<dbReference type="Gene3D" id="3.40.50.1000">
    <property type="entry name" value="HAD superfamily/HAD-like"/>
    <property type="match status" value="2"/>
</dbReference>
<sequence>MADGSNGTTRTRPHAPPMVSGLSAFADAYDLILCDVWGVIHNGVAAFPAACDALARARAGGATVVLVSNAPRPNRFVQQMLDGFGVPRTAYDAIVTSGDVTRDVLAARPGARMFHLGPPRDLGTFEDLDLVASGLDEAQIVVCTGLVDDDVETPDDYQATLAAMKARKIPLVCANPDLVVERGDKLIYCAGAIALAYEEMGGEAIWCGKPYRPIYDTALVRGEAIRGKAIDRARILGIGDALRTDITGANDAGFDSLFISGGIHAQELKSMDGAIPDTESLADLFTGHAHPRGVMPRLAW</sequence>
<evidence type="ECO:0000313" key="2">
    <source>
        <dbReference type="Proteomes" id="UP000596427"/>
    </source>
</evidence>
<dbReference type="GO" id="GO:0005737">
    <property type="term" value="C:cytoplasm"/>
    <property type="evidence" value="ECO:0007669"/>
    <property type="project" value="TreeGrafter"/>
</dbReference>
<proteinExistence type="predicted"/>
<name>A0A974PR92_9HYPH</name>
<dbReference type="CDD" id="cd07525">
    <property type="entry name" value="HAD_like"/>
    <property type="match status" value="1"/>
</dbReference>